<name>A0A507E5J3_9FUNG</name>
<evidence type="ECO:0008006" key="3">
    <source>
        <dbReference type="Google" id="ProtNLM"/>
    </source>
</evidence>
<dbReference type="Proteomes" id="UP000318582">
    <property type="component" value="Unassembled WGS sequence"/>
</dbReference>
<gene>
    <name evidence="1" type="ORF">PhCBS80983_g02524</name>
</gene>
<evidence type="ECO:0000313" key="1">
    <source>
        <dbReference type="EMBL" id="TPX59343.1"/>
    </source>
</evidence>
<protein>
    <recommendedName>
        <fullName evidence="3">Transmembrane protein 223</fullName>
    </recommendedName>
</protein>
<dbReference type="Pfam" id="PF06979">
    <property type="entry name" value="TMEM70"/>
    <property type="match status" value="1"/>
</dbReference>
<evidence type="ECO:0000313" key="2">
    <source>
        <dbReference type="Proteomes" id="UP000318582"/>
    </source>
</evidence>
<dbReference type="InterPro" id="IPR026100">
    <property type="entry name" value="Tmem223"/>
</dbReference>
<keyword evidence="2" id="KW-1185">Reference proteome</keyword>
<dbReference type="PANTHER" id="PTHR14549">
    <property type="entry name" value="TRANSMEMBRANE PROTEIN 223"/>
    <property type="match status" value="1"/>
</dbReference>
<accession>A0A507E5J3</accession>
<reference evidence="1 2" key="1">
    <citation type="journal article" date="2019" name="Sci. Rep.">
        <title>Comparative genomics of chytrid fungi reveal insights into the obligate biotrophic and pathogenic lifestyle of Synchytrium endobioticum.</title>
        <authorList>
            <person name="van de Vossenberg B.T.L.H."/>
            <person name="Warris S."/>
            <person name="Nguyen H.D.T."/>
            <person name="van Gent-Pelzer M.P.E."/>
            <person name="Joly D.L."/>
            <person name="van de Geest H.C."/>
            <person name="Bonants P.J.M."/>
            <person name="Smith D.S."/>
            <person name="Levesque C.A."/>
            <person name="van der Lee T.A.J."/>
        </authorList>
    </citation>
    <scope>NUCLEOTIDE SEQUENCE [LARGE SCALE GENOMIC DNA]</scope>
    <source>
        <strain evidence="1 2">CBS 809.83</strain>
    </source>
</reference>
<dbReference type="GO" id="GO:0005739">
    <property type="term" value="C:mitochondrion"/>
    <property type="evidence" value="ECO:0007669"/>
    <property type="project" value="TreeGrafter"/>
</dbReference>
<proteinExistence type="predicted"/>
<organism evidence="1 2">
    <name type="scientific">Powellomyces hirtus</name>
    <dbReference type="NCBI Taxonomy" id="109895"/>
    <lineage>
        <taxon>Eukaryota</taxon>
        <taxon>Fungi</taxon>
        <taxon>Fungi incertae sedis</taxon>
        <taxon>Chytridiomycota</taxon>
        <taxon>Chytridiomycota incertae sedis</taxon>
        <taxon>Chytridiomycetes</taxon>
        <taxon>Spizellomycetales</taxon>
        <taxon>Powellomycetaceae</taxon>
        <taxon>Powellomyces</taxon>
    </lineage>
</organism>
<dbReference type="PANTHER" id="PTHR14549:SF2">
    <property type="entry name" value="TRANSMEMBRANE PROTEIN 223"/>
    <property type="match status" value="1"/>
</dbReference>
<dbReference type="AlphaFoldDB" id="A0A507E5J3"/>
<dbReference type="EMBL" id="QEAQ01000026">
    <property type="protein sequence ID" value="TPX59343.1"/>
    <property type="molecule type" value="Genomic_DNA"/>
</dbReference>
<comment type="caution">
    <text evidence="1">The sequence shown here is derived from an EMBL/GenBank/DDBJ whole genome shotgun (WGS) entry which is preliminary data.</text>
</comment>
<sequence length="243" mass="27135">MSFLPSHLRATIVRFPTRLQMRTKFTLPQAGNANTPTTAAPPPPKFNSMRNNMVLYENGDQQFFRVAYFCAGGQLLMWLTFADWAYRDLQTATGNVDENGRSVRIKMAIMKDQESSPAREYVLAPLNERRLWGSFCLGIGGLLAAAVHLYTSSRIRAVTLLRGGQYVGIDTANLLGRNQIVLPTQSIRTFHPVVQSSASTARPGATSGYLVVKSTSRNTAYMLDRSGEFTDPKLFDRLFYKPK</sequence>
<dbReference type="InterPro" id="IPR045325">
    <property type="entry name" value="TMEM70/TMEM186/TMEM223"/>
</dbReference>